<dbReference type="PROSITE" id="PS50949">
    <property type="entry name" value="HTH_GNTR"/>
    <property type="match status" value="1"/>
</dbReference>
<dbReference type="EMBL" id="CP059833">
    <property type="protein sequence ID" value="QMV84139.1"/>
    <property type="molecule type" value="Genomic_DNA"/>
</dbReference>
<dbReference type="GO" id="GO:0003700">
    <property type="term" value="F:DNA-binding transcription factor activity"/>
    <property type="evidence" value="ECO:0007669"/>
    <property type="project" value="InterPro"/>
</dbReference>
<dbReference type="InterPro" id="IPR000524">
    <property type="entry name" value="Tscrpt_reg_HTH_GntR"/>
</dbReference>
<evidence type="ECO:0000256" key="2">
    <source>
        <dbReference type="ARBA" id="ARBA00023125"/>
    </source>
</evidence>
<dbReference type="InterPro" id="IPR036388">
    <property type="entry name" value="WH-like_DNA-bd_sf"/>
</dbReference>
<evidence type="ECO:0000313" key="6">
    <source>
        <dbReference type="Proteomes" id="UP000515570"/>
    </source>
</evidence>
<dbReference type="PANTHER" id="PTHR38445">
    <property type="entry name" value="HTH-TYPE TRANSCRIPTIONAL REPRESSOR YTRA"/>
    <property type="match status" value="1"/>
</dbReference>
<dbReference type="Proteomes" id="UP000515570">
    <property type="component" value="Chromosome"/>
</dbReference>
<evidence type="ECO:0000256" key="3">
    <source>
        <dbReference type="ARBA" id="ARBA00023163"/>
    </source>
</evidence>
<dbReference type="GO" id="GO:0003677">
    <property type="term" value="F:DNA binding"/>
    <property type="evidence" value="ECO:0007669"/>
    <property type="project" value="UniProtKB-KW"/>
</dbReference>
<keyword evidence="3" id="KW-0804">Transcription</keyword>
<dbReference type="PANTHER" id="PTHR38445:SF10">
    <property type="entry name" value="GNTR-FAMILY TRANSCRIPTIONAL REGULATOR"/>
    <property type="match status" value="1"/>
</dbReference>
<dbReference type="InterPro" id="IPR036390">
    <property type="entry name" value="WH_DNA-bd_sf"/>
</dbReference>
<name>A0A7G5FBZ8_9CORY</name>
<organism evidence="5 6">
    <name type="scientific">Corynebacterium hindlerae</name>
    <dbReference type="NCBI Taxonomy" id="699041"/>
    <lineage>
        <taxon>Bacteria</taxon>
        <taxon>Bacillati</taxon>
        <taxon>Actinomycetota</taxon>
        <taxon>Actinomycetes</taxon>
        <taxon>Mycobacteriales</taxon>
        <taxon>Corynebacteriaceae</taxon>
        <taxon>Corynebacterium</taxon>
    </lineage>
</organism>
<dbReference type="CDD" id="cd07377">
    <property type="entry name" value="WHTH_GntR"/>
    <property type="match status" value="1"/>
</dbReference>
<evidence type="ECO:0000259" key="4">
    <source>
        <dbReference type="PROSITE" id="PS50949"/>
    </source>
</evidence>
<keyword evidence="2" id="KW-0238">DNA-binding</keyword>
<dbReference type="Gene3D" id="1.10.10.10">
    <property type="entry name" value="Winged helix-like DNA-binding domain superfamily/Winged helix DNA-binding domain"/>
    <property type="match status" value="1"/>
</dbReference>
<keyword evidence="1" id="KW-0805">Transcription regulation</keyword>
<evidence type="ECO:0000256" key="1">
    <source>
        <dbReference type="ARBA" id="ARBA00023015"/>
    </source>
</evidence>
<sequence length="125" mass="13705">MDESTVPLFRQIADLIEDSIVEGSLRVGQQAPSTNELAAFHRINPATARKGLALLVDSGVLEKRRGIGMFVTAEAPVLIVNRRREAFAADYLAPLIDEAVKLGVARSHLHELIDQVAESRGLYKE</sequence>
<keyword evidence="6" id="KW-1185">Reference proteome</keyword>
<dbReference type="RefSeq" id="WP_182384949.1">
    <property type="nucleotide sequence ID" value="NZ_CP059833.1"/>
</dbReference>
<dbReference type="Pfam" id="PF00392">
    <property type="entry name" value="GntR"/>
    <property type="match status" value="1"/>
</dbReference>
<protein>
    <submittedName>
        <fullName evidence="5">GntR family transcriptional regulator</fullName>
    </submittedName>
</protein>
<dbReference type="SMART" id="SM00345">
    <property type="entry name" value="HTH_GNTR"/>
    <property type="match status" value="1"/>
</dbReference>
<dbReference type="AlphaFoldDB" id="A0A7G5FBZ8"/>
<proteinExistence type="predicted"/>
<evidence type="ECO:0000313" key="5">
    <source>
        <dbReference type="EMBL" id="QMV84139.1"/>
    </source>
</evidence>
<gene>
    <name evidence="5" type="ORF">HW450_07040</name>
</gene>
<accession>A0A7G5FBZ8</accession>
<feature type="domain" description="HTH gntR-type" evidence="4">
    <location>
        <begin position="6"/>
        <end position="74"/>
    </location>
</feature>
<reference evidence="5 6" key="1">
    <citation type="submission" date="2020-07" db="EMBL/GenBank/DDBJ databases">
        <title>non toxigenic Corynebacterium sp. nov from a clinical source.</title>
        <authorList>
            <person name="Bernier A.-M."/>
            <person name="Bernard K."/>
        </authorList>
    </citation>
    <scope>NUCLEOTIDE SEQUENCE [LARGE SCALE GENOMIC DNA]</scope>
    <source>
        <strain evidence="6">NML 93-0612</strain>
    </source>
</reference>
<dbReference type="SUPFAM" id="SSF46785">
    <property type="entry name" value="Winged helix' DNA-binding domain"/>
    <property type="match status" value="1"/>
</dbReference>